<dbReference type="CDD" id="cd01949">
    <property type="entry name" value="GGDEF"/>
    <property type="match status" value="1"/>
</dbReference>
<evidence type="ECO:0000256" key="1">
    <source>
        <dbReference type="SAM" id="MobiDB-lite"/>
    </source>
</evidence>
<dbReference type="PANTHER" id="PTHR44757:SF2">
    <property type="entry name" value="BIOFILM ARCHITECTURE MAINTENANCE PROTEIN MBAA"/>
    <property type="match status" value="1"/>
</dbReference>
<feature type="domain" description="GGDEF" evidence="4">
    <location>
        <begin position="316"/>
        <end position="448"/>
    </location>
</feature>
<name>A0ABW9XH57_9SPHN</name>
<organism evidence="5 6">
    <name type="scientific">Novosphingobium ovatum</name>
    <dbReference type="NCBI Taxonomy" id="1908523"/>
    <lineage>
        <taxon>Bacteria</taxon>
        <taxon>Pseudomonadati</taxon>
        <taxon>Pseudomonadota</taxon>
        <taxon>Alphaproteobacteria</taxon>
        <taxon>Sphingomonadales</taxon>
        <taxon>Sphingomonadaceae</taxon>
        <taxon>Novosphingobium</taxon>
    </lineage>
</organism>
<dbReference type="CDD" id="cd01948">
    <property type="entry name" value="EAL"/>
    <property type="match status" value="1"/>
</dbReference>
<keyword evidence="2" id="KW-0812">Transmembrane</keyword>
<dbReference type="PROSITE" id="PS50883">
    <property type="entry name" value="EAL"/>
    <property type="match status" value="1"/>
</dbReference>
<evidence type="ECO:0000259" key="3">
    <source>
        <dbReference type="PROSITE" id="PS50883"/>
    </source>
</evidence>
<dbReference type="Proteomes" id="UP000753724">
    <property type="component" value="Unassembled WGS sequence"/>
</dbReference>
<reference evidence="6" key="1">
    <citation type="submission" date="2020-01" db="EMBL/GenBank/DDBJ databases">
        <title>Sphingomonas sp. strain CSW-10.</title>
        <authorList>
            <person name="Chen W.-M."/>
        </authorList>
    </citation>
    <scope>NUCLEOTIDE SEQUENCE [LARGE SCALE GENOMIC DNA]</scope>
    <source>
        <strain evidence="6">FSY-8</strain>
    </source>
</reference>
<proteinExistence type="predicted"/>
<dbReference type="RefSeq" id="WP_161720398.1">
    <property type="nucleotide sequence ID" value="NZ_JAAAPO010000007.1"/>
</dbReference>
<evidence type="ECO:0000256" key="2">
    <source>
        <dbReference type="SAM" id="Phobius"/>
    </source>
</evidence>
<dbReference type="Pfam" id="PF00563">
    <property type="entry name" value="EAL"/>
    <property type="match status" value="1"/>
</dbReference>
<dbReference type="PANTHER" id="PTHR44757">
    <property type="entry name" value="DIGUANYLATE CYCLASE DGCP"/>
    <property type="match status" value="1"/>
</dbReference>
<feature type="domain" description="EAL" evidence="3">
    <location>
        <begin position="457"/>
        <end position="703"/>
    </location>
</feature>
<dbReference type="Pfam" id="PF00990">
    <property type="entry name" value="GGDEF"/>
    <property type="match status" value="1"/>
</dbReference>
<evidence type="ECO:0000313" key="6">
    <source>
        <dbReference type="Proteomes" id="UP000753724"/>
    </source>
</evidence>
<dbReference type="InterPro" id="IPR035919">
    <property type="entry name" value="EAL_sf"/>
</dbReference>
<keyword evidence="2" id="KW-0472">Membrane</keyword>
<dbReference type="InterPro" id="IPR029787">
    <property type="entry name" value="Nucleotide_cyclase"/>
</dbReference>
<protein>
    <submittedName>
        <fullName evidence="5">EAL domain-containing protein</fullName>
    </submittedName>
</protein>
<dbReference type="EMBL" id="JAAAPO010000007">
    <property type="protein sequence ID" value="NBC37889.1"/>
    <property type="molecule type" value="Genomic_DNA"/>
</dbReference>
<dbReference type="InterPro" id="IPR043128">
    <property type="entry name" value="Rev_trsase/Diguanyl_cyclase"/>
</dbReference>
<feature type="region of interest" description="Disordered" evidence="1">
    <location>
        <begin position="13"/>
        <end position="43"/>
    </location>
</feature>
<feature type="transmembrane region" description="Helical" evidence="2">
    <location>
        <begin position="50"/>
        <end position="73"/>
    </location>
</feature>
<dbReference type="InterPro" id="IPR052155">
    <property type="entry name" value="Biofilm_reg_signaling"/>
</dbReference>
<feature type="compositionally biased region" description="Pro residues" evidence="1">
    <location>
        <begin position="18"/>
        <end position="29"/>
    </location>
</feature>
<dbReference type="SMART" id="SM00267">
    <property type="entry name" value="GGDEF"/>
    <property type="match status" value="1"/>
</dbReference>
<dbReference type="SMART" id="SM00052">
    <property type="entry name" value="EAL"/>
    <property type="match status" value="1"/>
</dbReference>
<dbReference type="NCBIfam" id="TIGR00254">
    <property type="entry name" value="GGDEF"/>
    <property type="match status" value="1"/>
</dbReference>
<evidence type="ECO:0000313" key="5">
    <source>
        <dbReference type="EMBL" id="NBC37889.1"/>
    </source>
</evidence>
<dbReference type="Gene3D" id="3.20.20.450">
    <property type="entry name" value="EAL domain"/>
    <property type="match status" value="1"/>
</dbReference>
<gene>
    <name evidence="5" type="ORF">GTZ99_15140</name>
</gene>
<keyword evidence="2" id="KW-1133">Transmembrane helix</keyword>
<dbReference type="SUPFAM" id="SSF141868">
    <property type="entry name" value="EAL domain-like"/>
    <property type="match status" value="1"/>
</dbReference>
<feature type="transmembrane region" description="Helical" evidence="2">
    <location>
        <begin position="246"/>
        <end position="265"/>
    </location>
</feature>
<dbReference type="Gene3D" id="3.30.70.270">
    <property type="match status" value="1"/>
</dbReference>
<keyword evidence="6" id="KW-1185">Reference proteome</keyword>
<dbReference type="PROSITE" id="PS50887">
    <property type="entry name" value="GGDEF"/>
    <property type="match status" value="1"/>
</dbReference>
<dbReference type="InterPro" id="IPR001633">
    <property type="entry name" value="EAL_dom"/>
</dbReference>
<dbReference type="SUPFAM" id="SSF55073">
    <property type="entry name" value="Nucleotide cyclase"/>
    <property type="match status" value="1"/>
</dbReference>
<comment type="caution">
    <text evidence="5">The sequence shown here is derived from an EMBL/GenBank/DDBJ whole genome shotgun (WGS) entry which is preliminary data.</text>
</comment>
<sequence>MSAMDHASLFDALSDFSAPPPAEPDPPAPSAAQHAPRPPRHKQEQQRLGMFRMVAGLAVAALVMLVGTTYFVITRVENSAQFYVTGIVDRSWTTRKTEWHNAVQALARTHDSAQVEHRAAVAGALRAITHSGNVSVILQPASAQPRAADTSGTRTRLSDGRVFVDIAAPALHGEGRPQQLLVSVEVDKALLKEFGQFHNLRATRLLPLGAPTPGLTALVLRGPDGAPLVQMAWVPLDTANVLRKQLPATLLVMMTLFGLLAWVILRRSSTITNDLIASEARARHLAFHDTLTGLPNRAMMNDRLHQLLAIGRRYQGDVAVHCLDLDRFKEVNDTLGHPAGDELIRQVADRLTDLCRESDTVARLGGDEFVILQPETNASGASHLAERVLKIFETPFELDSGVVEVGCSIGVSLITNPDIDAVEAMRQADLALYQSKEGGRNRITFFEPDMDAALRMRRSLETDLRKALANNALTMVYQPQIDHREHITAMEALVRWTHPEKGPISPTIFVPLCEETGLILDLGEFVMDRVFQETAHWLGTRVAINVSPLQLRSPMFMAMVTRLVARYNIDPSRYEIEITETALLGDDGVTRDNLLMLKQEGFTIALDDFGTGYSSLNSLKRFAVDKIKIDRSFIHNLEANDEAEALVDAIVKLGRAMKLSIVAEGVETEAQRDRLAACGCNHFQGFLVSKPVPASELNDIFFG</sequence>
<dbReference type="InterPro" id="IPR000160">
    <property type="entry name" value="GGDEF_dom"/>
</dbReference>
<accession>A0ABW9XH57</accession>
<evidence type="ECO:0000259" key="4">
    <source>
        <dbReference type="PROSITE" id="PS50887"/>
    </source>
</evidence>